<dbReference type="Proteomes" id="UP000799118">
    <property type="component" value="Unassembled WGS sequence"/>
</dbReference>
<protein>
    <submittedName>
        <fullName evidence="1">Uncharacterized protein</fullName>
    </submittedName>
</protein>
<keyword evidence="2" id="KW-1185">Reference proteome</keyword>
<dbReference type="EMBL" id="ML770613">
    <property type="protein sequence ID" value="KAE9383247.1"/>
    <property type="molecule type" value="Genomic_DNA"/>
</dbReference>
<proteinExistence type="predicted"/>
<dbReference type="AlphaFoldDB" id="A0A6A4GCS4"/>
<organism evidence="1 2">
    <name type="scientific">Gymnopus androsaceus JB14</name>
    <dbReference type="NCBI Taxonomy" id="1447944"/>
    <lineage>
        <taxon>Eukaryota</taxon>
        <taxon>Fungi</taxon>
        <taxon>Dikarya</taxon>
        <taxon>Basidiomycota</taxon>
        <taxon>Agaricomycotina</taxon>
        <taxon>Agaricomycetes</taxon>
        <taxon>Agaricomycetidae</taxon>
        <taxon>Agaricales</taxon>
        <taxon>Marasmiineae</taxon>
        <taxon>Omphalotaceae</taxon>
        <taxon>Gymnopus</taxon>
    </lineage>
</organism>
<evidence type="ECO:0000313" key="1">
    <source>
        <dbReference type="EMBL" id="KAE9383247.1"/>
    </source>
</evidence>
<sequence length="114" mass="13348">MRTLYSRFTSTDLSHRYMSFWIGKATERRQRLISASSFDLIPSLEFQKVLMDLFQTLYSRLTFNDSFPSYTIFCVWEVPGGDMDLCQKGLATLEIRDLHCTNYSIIQYTVAHNP</sequence>
<accession>A0A6A4GCS4</accession>
<name>A0A6A4GCS4_9AGAR</name>
<reference evidence="1" key="1">
    <citation type="journal article" date="2019" name="Environ. Microbiol.">
        <title>Fungal ecological strategies reflected in gene transcription - a case study of two litter decomposers.</title>
        <authorList>
            <person name="Barbi F."/>
            <person name="Kohler A."/>
            <person name="Barry K."/>
            <person name="Baskaran P."/>
            <person name="Daum C."/>
            <person name="Fauchery L."/>
            <person name="Ihrmark K."/>
            <person name="Kuo A."/>
            <person name="LaButti K."/>
            <person name="Lipzen A."/>
            <person name="Morin E."/>
            <person name="Grigoriev I.V."/>
            <person name="Henrissat B."/>
            <person name="Lindahl B."/>
            <person name="Martin F."/>
        </authorList>
    </citation>
    <scope>NUCLEOTIDE SEQUENCE</scope>
    <source>
        <strain evidence="1">JB14</strain>
    </source>
</reference>
<gene>
    <name evidence="1" type="ORF">BT96DRAFT_91460</name>
</gene>
<evidence type="ECO:0000313" key="2">
    <source>
        <dbReference type="Proteomes" id="UP000799118"/>
    </source>
</evidence>